<dbReference type="InterPro" id="IPR028889">
    <property type="entry name" value="USP"/>
</dbReference>
<sequence length="1951" mass="230790">MDPNESNHSIDFDNTLIPLTNIQIQIICSDFYKMPDYYSSSLFFLFNKRGPGILNSKGWEIILSMIIAYLNDNIDDFIPSIYEFLSATIPNAINRAGSIISVLYDLNEVLLSQYIDRYFFFDENQLDTIFSSFMKIFRSIPIHKRELVISNIFEHTNLILNEKYEFVDKNILLGTLEFVYKFIYNYESIIDFSSHKIHRHKKIKFDHSVKVFDFSHHENEIEVFKTTLFSDIALRIGFESHINAESVILMNQERVIYPPNYALSNYNLSSDLVIYAATQNSPQDSYFDYKKFFLTELFYHEFQLIENILDFVRGEIPENPSMNDSNKLNVQIQEISWKLLNILPNSSKLLNLFSNPKSIIELMQNETNEKVMQYLLTIFYNKHIKRQNNYKYNEVLSYLQKKLVDKFYPDNLKGKICNIFNYMYTYFNRPNSTSESIIPLAKLVVNSKNVKTSEKALSLLTILVSKFEDNEKYLILQLKEALKEILRESPCNVLPFFNSFRHKYDVYNIVQECIEKRNSPKTIQRLIDVQSYLITNNNDPRKMIHYIESNFDSITNSQTNFDSFPSVSSNSILNSNLKESCGLDVPITELYVCFVHFLNKVFGLFPDFCLEKVYLLKKLYKTMINISHEPYTKECFTMFNLFRENNKQSINQIINKLRCAIEIDCNRWGYSPENFKRNSNGLCGLRNLGSTCYMNSIIQQLYYNSDFCEATFHSNSDNKFIAELRNIFINLALSNQASVNTEFFADRWKEDDPYFSPRIQEDAEEFLHRLFNKLPMESIKTFRGKQTGIFQGINVTFNKEVKENIYFFPISVKGYHCFEDSMPLFLVPQMFTESNQYKDDVLGSIDVKYDIEINELPKTLVVLLKRFDFDKQTQSRRKITNEFSFPLEFEAAKYFPGKNEKYALKGVITHSGTAEGGHYNSLIRRTNNHIFRDQWIDFDDTNATNITDDEFYSLVKGKDNVENARCAYLLFYESSNHEQRPINLINEYLTPEEKEKIAKENHEFNTFQMIFSTYTANFVAMSDDMEFLFTYFINIFCHSSMTDLIPSFEHKIISFINNENPELIAKMVSNMSQKILDIIKSSTEEFEQTISKILNLLIQKVNCDLVFHFVDYLINSIDEMIQNWKQLSYIMEIIYNFISKDPSIALGNDWGNRILQYIQRFYEEIKGSIPIKNINFSFFFQSIIKIYQTQQKHLQQTNLQQQKLSEKEKFVHHENFLLDINNIKQLINKYGDKINESQFNVESFIDLKDLTFGLKIVKDASSSPEKFCEYISSLYEYEAILQAFDVSKKGKSWILDAFLTNPQKISSVMITFSIQIFLPFLTDSDQKVRDQTEELCHQFFPKIPILENYEKAELITYGKAFVQVYELKFNNTNEIYNDKNFEEEDLQERNDDCDYDDRNNRYYREYNENEEEDNVMELFTKRKKTHRDVSFRNKNAEIALAKELLNSCFDYLKRFIDGSQEEVFLTHILRIVHWLKIRLKCNEFRNLDDLLPVVLKTNTNAKSKNIYKNQNNENNMNLIELLHLYNSYTDEQFSNLFNTKYENLMEMLYTSKSNSDRCGRFIMFIVNIRNSEQFIRTLESQYFFAALTLLHPMHMSNPFYFLCRTFFKILNDLQYDKYIENLNRAKHHNHEEEESENIIQAKQLITKFANFIGENAAYFILAPLTFDEYPIFYYAIEFVSPYMSQKASSKLILDFLQNIRTVEKKESKPYIDLITKISQSRIFSVTKEEVEPIFEQNYSTFLNEVSLHDLLRNCTSSLEFSIVFQNYFEQICDMKKNNENEWRLSSIFMLSLYKHLSDESSNQESKLNFIVNNLINYNDFLNSQWGQECIKIIADILCKGNSDEITMEPIINLFVHLNENKMEITENIREFLLQYIKSLETEDHYDMCEGMTDIIFDVNSPDFVYTVQFLSIVFDCNKEIQESFLENYPIDVETLDSWPTELEKYKAYFIE</sequence>
<dbReference type="RefSeq" id="XP_068351869.1">
    <property type="nucleotide sequence ID" value="XM_068494465.1"/>
</dbReference>
<dbReference type="InterPro" id="IPR038765">
    <property type="entry name" value="Papain-like_cys_pep_sf"/>
</dbReference>
<dbReference type="EMBL" id="MLAK01001038">
    <property type="protein sequence ID" value="OHS98732.1"/>
    <property type="molecule type" value="Genomic_DNA"/>
</dbReference>
<dbReference type="PANTHER" id="PTHR24006:SF827">
    <property type="entry name" value="UBIQUITIN CARBOXYL-TERMINAL HYDROLASE 34"/>
    <property type="match status" value="1"/>
</dbReference>
<dbReference type="GO" id="GO:0004843">
    <property type="term" value="F:cysteine-type deubiquitinase activity"/>
    <property type="evidence" value="ECO:0007669"/>
    <property type="project" value="InterPro"/>
</dbReference>
<name>A0A1J4JN98_9EUKA</name>
<dbReference type="SUPFAM" id="SSF48371">
    <property type="entry name" value="ARM repeat"/>
    <property type="match status" value="1"/>
</dbReference>
<dbReference type="GeneID" id="94829169"/>
<reference evidence="2" key="1">
    <citation type="submission" date="2016-10" db="EMBL/GenBank/DDBJ databases">
        <authorList>
            <person name="Benchimol M."/>
            <person name="Almeida L.G."/>
            <person name="Vasconcelos A.T."/>
            <person name="Perreira-Neves A."/>
            <person name="Rosa I.A."/>
            <person name="Tasca T."/>
            <person name="Bogo M.R."/>
            <person name="de Souza W."/>
        </authorList>
    </citation>
    <scope>NUCLEOTIDE SEQUENCE [LARGE SCALE GENOMIC DNA]</scope>
    <source>
        <strain evidence="2">K</strain>
    </source>
</reference>
<proteinExistence type="predicted"/>
<dbReference type="GO" id="GO:0005829">
    <property type="term" value="C:cytosol"/>
    <property type="evidence" value="ECO:0007669"/>
    <property type="project" value="TreeGrafter"/>
</dbReference>
<dbReference type="PROSITE" id="PS50235">
    <property type="entry name" value="USP_3"/>
    <property type="match status" value="1"/>
</dbReference>
<gene>
    <name evidence="2" type="ORF">TRFO_08737</name>
</gene>
<dbReference type="GO" id="GO:0005634">
    <property type="term" value="C:nucleus"/>
    <property type="evidence" value="ECO:0007669"/>
    <property type="project" value="TreeGrafter"/>
</dbReference>
<dbReference type="InterPro" id="IPR018200">
    <property type="entry name" value="USP_CS"/>
</dbReference>
<dbReference type="Pfam" id="PF00443">
    <property type="entry name" value="UCH"/>
    <property type="match status" value="1"/>
</dbReference>
<feature type="domain" description="USP" evidence="1">
    <location>
        <begin position="683"/>
        <end position="975"/>
    </location>
</feature>
<accession>A0A1J4JN98</accession>
<dbReference type="PANTHER" id="PTHR24006">
    <property type="entry name" value="UBIQUITIN CARBOXYL-TERMINAL HYDROLASE"/>
    <property type="match status" value="1"/>
</dbReference>
<dbReference type="VEuPathDB" id="TrichDB:TRFO_08737"/>
<dbReference type="InterPro" id="IPR050164">
    <property type="entry name" value="Peptidase_C19"/>
</dbReference>
<protein>
    <recommendedName>
        <fullName evidence="1">USP domain-containing protein</fullName>
    </recommendedName>
</protein>
<evidence type="ECO:0000259" key="1">
    <source>
        <dbReference type="PROSITE" id="PS50235"/>
    </source>
</evidence>
<dbReference type="Proteomes" id="UP000179807">
    <property type="component" value="Unassembled WGS sequence"/>
</dbReference>
<dbReference type="InterPro" id="IPR001394">
    <property type="entry name" value="Peptidase_C19_UCH"/>
</dbReference>
<dbReference type="PROSITE" id="PS00972">
    <property type="entry name" value="USP_1"/>
    <property type="match status" value="1"/>
</dbReference>
<dbReference type="InterPro" id="IPR016024">
    <property type="entry name" value="ARM-type_fold"/>
</dbReference>
<dbReference type="SUPFAM" id="SSF54001">
    <property type="entry name" value="Cysteine proteinases"/>
    <property type="match status" value="1"/>
</dbReference>
<dbReference type="GO" id="GO:0016579">
    <property type="term" value="P:protein deubiquitination"/>
    <property type="evidence" value="ECO:0007669"/>
    <property type="project" value="InterPro"/>
</dbReference>
<dbReference type="PROSITE" id="PS00973">
    <property type="entry name" value="USP_2"/>
    <property type="match status" value="1"/>
</dbReference>
<evidence type="ECO:0000313" key="2">
    <source>
        <dbReference type="EMBL" id="OHS98732.1"/>
    </source>
</evidence>
<organism evidence="2 3">
    <name type="scientific">Tritrichomonas foetus</name>
    <dbReference type="NCBI Taxonomy" id="1144522"/>
    <lineage>
        <taxon>Eukaryota</taxon>
        <taxon>Metamonada</taxon>
        <taxon>Parabasalia</taxon>
        <taxon>Tritrichomonadida</taxon>
        <taxon>Tritrichomonadidae</taxon>
        <taxon>Tritrichomonas</taxon>
    </lineage>
</organism>
<evidence type="ECO:0000313" key="3">
    <source>
        <dbReference type="Proteomes" id="UP000179807"/>
    </source>
</evidence>
<comment type="caution">
    <text evidence="2">The sequence shown here is derived from an EMBL/GenBank/DDBJ whole genome shotgun (WGS) entry which is preliminary data.</text>
</comment>
<dbReference type="Gene3D" id="3.90.70.10">
    <property type="entry name" value="Cysteine proteinases"/>
    <property type="match status" value="1"/>
</dbReference>
<keyword evidence="3" id="KW-1185">Reference proteome</keyword>